<dbReference type="AlphaFoldDB" id="A0A6M5YZ25"/>
<feature type="region of interest" description="Disordered" evidence="1">
    <location>
        <begin position="184"/>
        <end position="231"/>
    </location>
</feature>
<evidence type="ECO:0000313" key="2">
    <source>
        <dbReference type="EMBL" id="QJW98706.1"/>
    </source>
</evidence>
<name>A0A6M5YZ25_9BACT</name>
<dbReference type="EMBL" id="CP053452">
    <property type="protein sequence ID" value="QJW98706.1"/>
    <property type="molecule type" value="Genomic_DNA"/>
</dbReference>
<gene>
    <name evidence="2" type="ORF">FTUN_6301</name>
</gene>
<dbReference type="KEGG" id="ftj:FTUN_6301"/>
<keyword evidence="3" id="KW-1185">Reference proteome</keyword>
<accession>A0A6M5YZ25</accession>
<dbReference type="Proteomes" id="UP000503447">
    <property type="component" value="Chromosome"/>
</dbReference>
<evidence type="ECO:0000313" key="3">
    <source>
        <dbReference type="Proteomes" id="UP000503447"/>
    </source>
</evidence>
<protein>
    <submittedName>
        <fullName evidence="2">Uncharacterized protein</fullName>
    </submittedName>
</protein>
<organism evidence="2 3">
    <name type="scientific">Frigoriglobus tundricola</name>
    <dbReference type="NCBI Taxonomy" id="2774151"/>
    <lineage>
        <taxon>Bacteria</taxon>
        <taxon>Pseudomonadati</taxon>
        <taxon>Planctomycetota</taxon>
        <taxon>Planctomycetia</taxon>
        <taxon>Gemmatales</taxon>
        <taxon>Gemmataceae</taxon>
        <taxon>Frigoriglobus</taxon>
    </lineage>
</organism>
<reference evidence="3" key="1">
    <citation type="submission" date="2020-05" db="EMBL/GenBank/DDBJ databases">
        <title>Frigoriglobus tundricola gen. nov., sp. nov., a psychrotolerant cellulolytic planctomycete of the family Gemmataceae with two divergent copies of 16S rRNA gene.</title>
        <authorList>
            <person name="Kulichevskaya I.S."/>
            <person name="Ivanova A.A."/>
            <person name="Naumoff D.G."/>
            <person name="Beletsky A.V."/>
            <person name="Rijpstra W.I.C."/>
            <person name="Sinninghe Damste J.S."/>
            <person name="Mardanov A.V."/>
            <person name="Ravin N.V."/>
            <person name="Dedysh S.N."/>
        </authorList>
    </citation>
    <scope>NUCLEOTIDE SEQUENCE [LARGE SCALE GENOMIC DNA]</scope>
    <source>
        <strain evidence="3">PL17</strain>
    </source>
</reference>
<feature type="compositionally biased region" description="Basic residues" evidence="1">
    <location>
        <begin position="207"/>
        <end position="218"/>
    </location>
</feature>
<proteinExistence type="predicted"/>
<evidence type="ECO:0000256" key="1">
    <source>
        <dbReference type="SAM" id="MobiDB-lite"/>
    </source>
</evidence>
<sequence length="267" mass="28588">MEYDGAVLVLRKFVGPEECALLEAWALRAVSEGRFVDGISKGERVAFRVTNRICPDRIEYPPTVYAVQKRVAAVLGLSGRPVLDRDASGQRHGRDGVVCSVTYGGGDVYEHTDPGVGRRARRAPVQRPGPCPGRGRHGAGVGRAVPGRGRRPDVLPGDRAGAPGGRVPRRPPHHVHVRLVRPRGGLSRGRRAPSLDRPRCPVPPRPGQRRVRHGPRAVRGRERAGAPEARAHRAVSGAVVAGPFPYTRPSHPAPFGGGCSLCAIGRS</sequence>
<feature type="region of interest" description="Disordered" evidence="1">
    <location>
        <begin position="110"/>
        <end position="172"/>
    </location>
</feature>
<feature type="compositionally biased region" description="Basic and acidic residues" evidence="1">
    <location>
        <begin position="219"/>
        <end position="231"/>
    </location>
</feature>